<feature type="repeat" description="PPR" evidence="2">
    <location>
        <begin position="490"/>
        <end position="525"/>
    </location>
</feature>
<dbReference type="PROSITE" id="PS51375">
    <property type="entry name" value="PPR"/>
    <property type="match status" value="6"/>
</dbReference>
<dbReference type="Gene3D" id="1.25.40.10">
    <property type="entry name" value="Tetratricopeptide repeat domain"/>
    <property type="match status" value="3"/>
</dbReference>
<name>A0A8J5H5G4_ZINOF</name>
<evidence type="ECO:0000313" key="3">
    <source>
        <dbReference type="EMBL" id="KAG6520910.1"/>
    </source>
</evidence>
<feature type="repeat" description="PPR" evidence="2">
    <location>
        <begin position="455"/>
        <end position="489"/>
    </location>
</feature>
<dbReference type="InterPro" id="IPR051240">
    <property type="entry name" value="Mito_RNA-Proc/Resp"/>
</dbReference>
<dbReference type="EMBL" id="JACMSC010000005">
    <property type="protein sequence ID" value="KAG6520910.1"/>
    <property type="molecule type" value="Genomic_DNA"/>
</dbReference>
<accession>A0A8J5H5G4</accession>
<evidence type="ECO:0008006" key="5">
    <source>
        <dbReference type="Google" id="ProtNLM"/>
    </source>
</evidence>
<evidence type="ECO:0000256" key="2">
    <source>
        <dbReference type="PROSITE-ProRule" id="PRU00708"/>
    </source>
</evidence>
<organism evidence="3 4">
    <name type="scientific">Zingiber officinale</name>
    <name type="common">Ginger</name>
    <name type="synonym">Amomum zingiber</name>
    <dbReference type="NCBI Taxonomy" id="94328"/>
    <lineage>
        <taxon>Eukaryota</taxon>
        <taxon>Viridiplantae</taxon>
        <taxon>Streptophyta</taxon>
        <taxon>Embryophyta</taxon>
        <taxon>Tracheophyta</taxon>
        <taxon>Spermatophyta</taxon>
        <taxon>Magnoliopsida</taxon>
        <taxon>Liliopsida</taxon>
        <taxon>Zingiberales</taxon>
        <taxon>Zingiberaceae</taxon>
        <taxon>Zingiber</taxon>
    </lineage>
</organism>
<evidence type="ECO:0000313" key="4">
    <source>
        <dbReference type="Proteomes" id="UP000734854"/>
    </source>
</evidence>
<dbReference type="AlphaFoldDB" id="A0A8J5H5G4"/>
<dbReference type="NCBIfam" id="TIGR00756">
    <property type="entry name" value="PPR"/>
    <property type="match status" value="5"/>
</dbReference>
<gene>
    <name evidence="3" type="ORF">ZIOFF_017972</name>
</gene>
<dbReference type="Proteomes" id="UP000734854">
    <property type="component" value="Unassembled WGS sequence"/>
</dbReference>
<feature type="repeat" description="PPR" evidence="2">
    <location>
        <begin position="385"/>
        <end position="419"/>
    </location>
</feature>
<dbReference type="Pfam" id="PF01535">
    <property type="entry name" value="PPR"/>
    <property type="match status" value="1"/>
</dbReference>
<dbReference type="InterPro" id="IPR011990">
    <property type="entry name" value="TPR-like_helical_dom_sf"/>
</dbReference>
<protein>
    <recommendedName>
        <fullName evidence="5">Pentatricopeptide repeat-containing protein</fullName>
    </recommendedName>
</protein>
<evidence type="ECO:0000256" key="1">
    <source>
        <dbReference type="ARBA" id="ARBA00022737"/>
    </source>
</evidence>
<sequence length="687" mass="77091">MWRPLIRRSSPIYSTQVCLQTLPLIPPPPSSPSWIRPVDTRLPTLRFFSSSEMEMGIKTDEHCEADESVTRLWKANIDDDDTSDIFADEKFEETAETECDVDLEQVEKVRSLVGGTSQDSLETRLDQIDVTLSAELVALVLQTPDVLPQNLINFFVWAWKSEEETVRSSRTVEMLVDAVSGSTELSKMEAYKLWDLVKEIGKNNAVLLNTSILNQLISLFGRLQKPRAGLEVFNKFSDFGCSPDRNTYCLTIAALGTRSLFNTAWPVCEKMLTSEDLPDGENIGKIITFLCKGKKAKEAHLVYLMAQQKEMLLPSSCLDILVRSLSRKEETLHMALELLNNYPKEYVRNANAIFALVIQGLCRAKQPQEAKKLLLRMVHSGPPPGTAVFNYVITALSKGGEMEDAISLMNLIKERGLQPDIYTYSVIMSGFAEGGLMDEAYQIYREAKKKHSKLSPVTYHIIIRGYCKMEEYEKALKCLKEMKEDGVQPNSDEYNKLIRSLCLKALDWRTAEKLLEEMKESGLFLNDATRSLILAVKELEEEAKSESVGDEAFRSQLTHGTVVTASQDTMEGMLNRLVGHTTRLTFLICYARPINTVQTVFITLQKSAPASSLRSSAQILLLRAAVAVPEVFNKLQQQTEEGDGVSKHSLLDLATPLNLVASVAHVLSLLCLCRDRFWIVLFGFAEG</sequence>
<dbReference type="InterPro" id="IPR002885">
    <property type="entry name" value="PPR_rpt"/>
</dbReference>
<dbReference type="SUPFAM" id="SSF81901">
    <property type="entry name" value="HCP-like"/>
    <property type="match status" value="1"/>
</dbReference>
<keyword evidence="1" id="KW-0677">Repeat</keyword>
<dbReference type="PANTHER" id="PTHR47933">
    <property type="entry name" value="PENTATRICOPEPTIDE REPEAT-CONTAINING PROTEIN 1, MITOCHONDRIAL"/>
    <property type="match status" value="1"/>
</dbReference>
<keyword evidence="4" id="KW-1185">Reference proteome</keyword>
<reference evidence="3 4" key="1">
    <citation type="submission" date="2020-08" db="EMBL/GenBank/DDBJ databases">
        <title>Plant Genome Project.</title>
        <authorList>
            <person name="Zhang R.-G."/>
        </authorList>
    </citation>
    <scope>NUCLEOTIDE SEQUENCE [LARGE SCALE GENOMIC DNA]</scope>
    <source>
        <tissue evidence="3">Rhizome</tissue>
    </source>
</reference>
<dbReference type="Pfam" id="PF13041">
    <property type="entry name" value="PPR_2"/>
    <property type="match status" value="2"/>
</dbReference>
<proteinExistence type="predicted"/>
<dbReference type="GO" id="GO:0003729">
    <property type="term" value="F:mRNA binding"/>
    <property type="evidence" value="ECO:0007669"/>
    <property type="project" value="TreeGrafter"/>
</dbReference>
<dbReference type="PANTHER" id="PTHR47933:SF11">
    <property type="entry name" value="PENTATRICOPEPTIDE REPEAT-CONTAINING PROTEIN 2"/>
    <property type="match status" value="1"/>
</dbReference>
<feature type="repeat" description="PPR" evidence="2">
    <location>
        <begin position="209"/>
        <end position="243"/>
    </location>
</feature>
<feature type="repeat" description="PPR" evidence="2">
    <location>
        <begin position="350"/>
        <end position="384"/>
    </location>
</feature>
<feature type="repeat" description="PPR" evidence="2">
    <location>
        <begin position="420"/>
        <end position="454"/>
    </location>
</feature>
<comment type="caution">
    <text evidence="3">The sequence shown here is derived from an EMBL/GenBank/DDBJ whole genome shotgun (WGS) entry which is preliminary data.</text>
</comment>